<reference evidence="3" key="1">
    <citation type="submission" date="2014-08" db="EMBL/GenBank/DDBJ databases">
        <authorList>
            <person name="Falentin Helene"/>
        </authorList>
    </citation>
    <scope>NUCLEOTIDE SEQUENCE</scope>
</reference>
<dbReference type="InterPro" id="IPR005269">
    <property type="entry name" value="LOG"/>
</dbReference>
<comment type="catalytic activity">
    <reaction evidence="1">
        <text>9-ribosyl-trans-zeatin 5'-phosphate + H2O = trans-zeatin + D-ribose 5-phosphate</text>
        <dbReference type="Rhea" id="RHEA:48564"/>
        <dbReference type="ChEBI" id="CHEBI:15377"/>
        <dbReference type="ChEBI" id="CHEBI:16522"/>
        <dbReference type="ChEBI" id="CHEBI:78346"/>
        <dbReference type="ChEBI" id="CHEBI:87947"/>
        <dbReference type="EC" id="3.2.2.n1"/>
    </reaction>
</comment>
<name>A0A068VTW8_PROFF</name>
<dbReference type="GO" id="GO:0102682">
    <property type="term" value="F:cytokinin riboside 5'-monophosphate phosphoribohydrolase activity"/>
    <property type="evidence" value="ECO:0007669"/>
    <property type="project" value="RHEA"/>
</dbReference>
<evidence type="ECO:0000256" key="1">
    <source>
        <dbReference type="RuleBase" id="RU363015"/>
    </source>
</evidence>
<dbReference type="EC" id="3.2.2.n1" evidence="1"/>
<dbReference type="NCBIfam" id="TIGR00730">
    <property type="entry name" value="Rossman fold protein, TIGR00730 family"/>
    <property type="match status" value="1"/>
</dbReference>
<keyword evidence="1" id="KW-0203">Cytokinin biosynthesis</keyword>
<dbReference type="PANTHER" id="PTHR43393">
    <property type="entry name" value="CYTOKININ RIBOSIDE 5'-MONOPHOSPHATE PHOSPHORIBOHYDROLASE"/>
    <property type="match status" value="1"/>
</dbReference>
<feature type="compositionally biased region" description="Basic and acidic residues" evidence="2">
    <location>
        <begin position="1"/>
        <end position="15"/>
    </location>
</feature>
<dbReference type="GO" id="GO:0009691">
    <property type="term" value="P:cytokinin biosynthetic process"/>
    <property type="evidence" value="ECO:0007669"/>
    <property type="project" value="UniProtKB-UniRule"/>
</dbReference>
<gene>
    <name evidence="3" type="ORF">PFCIRM138_02155</name>
</gene>
<dbReference type="GeneID" id="61221749"/>
<dbReference type="RefSeq" id="WP_036942487.1">
    <property type="nucleotide sequence ID" value="NZ_CP010341.1"/>
</dbReference>
<dbReference type="EMBL" id="LM676436">
    <property type="protein sequence ID" value="CEP27547.1"/>
    <property type="molecule type" value="Genomic_DNA"/>
</dbReference>
<evidence type="ECO:0000256" key="2">
    <source>
        <dbReference type="SAM" id="MobiDB-lite"/>
    </source>
</evidence>
<dbReference type="Gene3D" id="3.40.50.450">
    <property type="match status" value="1"/>
</dbReference>
<dbReference type="SUPFAM" id="SSF102405">
    <property type="entry name" value="MCP/YpsA-like"/>
    <property type="match status" value="1"/>
</dbReference>
<dbReference type="PANTHER" id="PTHR43393:SF2">
    <property type="entry name" value="CYTOKININ RIBOSIDE 5'-MONOPHOSPHATE PHOSPHORIBOHYDROLASE"/>
    <property type="match status" value="1"/>
</dbReference>
<dbReference type="FunFam" id="3.40.50.450:FF:000011">
    <property type="entry name" value="TIGR00730 family Rossman fold protein"/>
    <property type="match status" value="1"/>
</dbReference>
<protein>
    <recommendedName>
        <fullName evidence="1">Cytokinin riboside 5'-monophosphate phosphoribohydrolase</fullName>
        <ecNumber evidence="1">3.2.2.n1</ecNumber>
    </recommendedName>
</protein>
<comment type="similarity">
    <text evidence="1">Belongs to the LOG family.</text>
</comment>
<dbReference type="Pfam" id="PF03641">
    <property type="entry name" value="Lysine_decarbox"/>
    <property type="match status" value="1"/>
</dbReference>
<dbReference type="AlphaFoldDB" id="A0A068VTW8"/>
<dbReference type="InterPro" id="IPR052341">
    <property type="entry name" value="LOG_family_nucleotidases"/>
</dbReference>
<dbReference type="InterPro" id="IPR031100">
    <property type="entry name" value="LOG_fam"/>
</dbReference>
<evidence type="ECO:0000313" key="3">
    <source>
        <dbReference type="EMBL" id="CEP27547.1"/>
    </source>
</evidence>
<organism evidence="3">
    <name type="scientific">Propionibacterium freudenreichii subsp. freudenreichii</name>
    <dbReference type="NCBI Taxonomy" id="66712"/>
    <lineage>
        <taxon>Bacteria</taxon>
        <taxon>Bacillati</taxon>
        <taxon>Actinomycetota</taxon>
        <taxon>Actinomycetes</taxon>
        <taxon>Propionibacteriales</taxon>
        <taxon>Propionibacteriaceae</taxon>
        <taxon>Propionibacterium</taxon>
    </lineage>
</organism>
<dbReference type="GO" id="GO:0005829">
    <property type="term" value="C:cytosol"/>
    <property type="evidence" value="ECO:0007669"/>
    <property type="project" value="TreeGrafter"/>
</dbReference>
<accession>A0A068VTW8</accession>
<sequence length="280" mass="30648">MAMKEDEARESDPARVRSASEWAEQAPTDNVPSAQVGEVFAGPVIRRGAEVDGSTTDQRLLESHHDGSWLHSDPWRVLRIQAEFVEGFGALEELGPAIAIFGSARTSRQAKAYQQARRMGHLLAEAGYAVISGGGPGTMEAVNRGASEAHGRSVGLGIELPYESSMNEYINLGVHFRYFFARKVMFLKYAQGFIVMPGGFGTFDELFEALTLLQTGKVSHFPVVLFGSEYWSGLLDWLRSQVLPSGNISAPDLDLVSVTDDVDEAVRLVTEAPPFEPRED</sequence>
<keyword evidence="1" id="KW-0378">Hydrolase</keyword>
<proteinExistence type="inferred from homology"/>
<comment type="catalytic activity">
    <reaction evidence="1">
        <text>N(6)-(dimethylallyl)adenosine 5'-phosphate + H2O = N(6)-dimethylallyladenine + D-ribose 5-phosphate</text>
        <dbReference type="Rhea" id="RHEA:48560"/>
        <dbReference type="ChEBI" id="CHEBI:15377"/>
        <dbReference type="ChEBI" id="CHEBI:17660"/>
        <dbReference type="ChEBI" id="CHEBI:57526"/>
        <dbReference type="ChEBI" id="CHEBI:78346"/>
        <dbReference type="EC" id="3.2.2.n1"/>
    </reaction>
</comment>
<feature type="region of interest" description="Disordered" evidence="2">
    <location>
        <begin position="1"/>
        <end position="36"/>
    </location>
</feature>